<dbReference type="Proteomes" id="UP000186143">
    <property type="component" value="Unassembled WGS sequence"/>
</dbReference>
<evidence type="ECO:0000256" key="1">
    <source>
        <dbReference type="SAM" id="MobiDB-lite"/>
    </source>
</evidence>
<reference evidence="2 3" key="1">
    <citation type="submission" date="2016-09" db="EMBL/GenBank/DDBJ databases">
        <title>Rhizobium sp. nov., a novel species isolated from the rice rhizosphere.</title>
        <authorList>
            <person name="Zhao J."/>
            <person name="Zhang X."/>
        </authorList>
    </citation>
    <scope>NUCLEOTIDE SEQUENCE [LARGE SCALE GENOMIC DNA]</scope>
    <source>
        <strain evidence="2 3">MH17</strain>
    </source>
</reference>
<accession>A0A1Q9AJ21</accession>
<evidence type="ECO:0000313" key="2">
    <source>
        <dbReference type="EMBL" id="OLP55263.1"/>
    </source>
</evidence>
<evidence type="ECO:0000313" key="3">
    <source>
        <dbReference type="Proteomes" id="UP000186143"/>
    </source>
</evidence>
<protein>
    <submittedName>
        <fullName evidence="2">Uncharacterized protein</fullName>
    </submittedName>
</protein>
<dbReference type="STRING" id="1672749.BJF92_22075"/>
<comment type="caution">
    <text evidence="2">The sequence shown here is derived from an EMBL/GenBank/DDBJ whole genome shotgun (WGS) entry which is preliminary data.</text>
</comment>
<gene>
    <name evidence="2" type="ORF">BJF92_22075</name>
</gene>
<organism evidence="2 3">
    <name type="scientific">Xaviernesmea rhizosphaerae</name>
    <dbReference type="NCBI Taxonomy" id="1672749"/>
    <lineage>
        <taxon>Bacteria</taxon>
        <taxon>Pseudomonadati</taxon>
        <taxon>Pseudomonadota</taxon>
        <taxon>Alphaproteobacteria</taxon>
        <taxon>Hyphomicrobiales</taxon>
        <taxon>Rhizobiaceae</taxon>
        <taxon>Rhizobium/Agrobacterium group</taxon>
        <taxon>Xaviernesmea</taxon>
    </lineage>
</organism>
<name>A0A1Q9AJ21_9HYPH</name>
<sequence length="97" mass="10396">MRCGGRPGTGQAARNLTSFSPKVIDGRGLICRPLAKQEAGRAARAADIQDRRGMRLRMPPNEKRPHRLVPIGQGAAGNVMDRQPPTGNASRRAGGWA</sequence>
<dbReference type="AlphaFoldDB" id="A0A1Q9AJ21"/>
<feature type="region of interest" description="Disordered" evidence="1">
    <location>
        <begin position="56"/>
        <end position="97"/>
    </location>
</feature>
<proteinExistence type="predicted"/>
<dbReference type="EMBL" id="MKIO01000029">
    <property type="protein sequence ID" value="OLP55263.1"/>
    <property type="molecule type" value="Genomic_DNA"/>
</dbReference>